<evidence type="ECO:0000313" key="2">
    <source>
        <dbReference type="EMBL" id="KAE9536922.1"/>
    </source>
</evidence>
<accession>A0A6G0TQK3</accession>
<keyword evidence="1" id="KW-0472">Membrane</keyword>
<comment type="caution">
    <text evidence="2">The sequence shown here is derived from an EMBL/GenBank/DDBJ whole genome shotgun (WGS) entry which is preliminary data.</text>
</comment>
<dbReference type="AlphaFoldDB" id="A0A6G0TQK3"/>
<gene>
    <name evidence="2" type="ORF">AGLY_006729</name>
</gene>
<keyword evidence="1" id="KW-1133">Transmembrane helix</keyword>
<evidence type="ECO:0000256" key="1">
    <source>
        <dbReference type="SAM" id="Phobius"/>
    </source>
</evidence>
<sequence>MNANYNQIIILEMFLKFITLNKQWNAPKNCLQFARFPSQRLKKQLKYSKHSEIRRMNFSKTLSVDRKKVGKWVPLCCTLGGGVDLGLGAKKFYRHFKNNFSEKLKISVLKKTQNILKIKSCKENANLNNWKTYGKLSATIKTTHKEPCIKFSKLFGHPKIFYQHFKKNFSKKSKISVFLNYNHKKKNRFGRKLVLRKNCRFSVIFFFVFLDFFENCWKMLTFYLYNAPRIFTFTSETIPIV</sequence>
<dbReference type="EMBL" id="VYZN01000019">
    <property type="protein sequence ID" value="KAE9536922.1"/>
    <property type="molecule type" value="Genomic_DNA"/>
</dbReference>
<keyword evidence="3" id="KW-1185">Reference proteome</keyword>
<evidence type="ECO:0000313" key="3">
    <source>
        <dbReference type="Proteomes" id="UP000475862"/>
    </source>
</evidence>
<reference evidence="2 3" key="1">
    <citation type="submission" date="2019-08" db="EMBL/GenBank/DDBJ databases">
        <title>The genome of the soybean aphid Biotype 1, its phylome, world population structure and adaptation to the North American continent.</title>
        <authorList>
            <person name="Giordano R."/>
            <person name="Donthu R.K."/>
            <person name="Hernandez A.G."/>
            <person name="Wright C.L."/>
            <person name="Zimin A.V."/>
        </authorList>
    </citation>
    <scope>NUCLEOTIDE SEQUENCE [LARGE SCALE GENOMIC DNA]</scope>
    <source>
        <tissue evidence="2">Whole aphids</tissue>
    </source>
</reference>
<proteinExistence type="predicted"/>
<protein>
    <submittedName>
        <fullName evidence="2">Uncharacterized protein</fullName>
    </submittedName>
</protein>
<name>A0A6G0TQK3_APHGL</name>
<organism evidence="2 3">
    <name type="scientific">Aphis glycines</name>
    <name type="common">Soybean aphid</name>
    <dbReference type="NCBI Taxonomy" id="307491"/>
    <lineage>
        <taxon>Eukaryota</taxon>
        <taxon>Metazoa</taxon>
        <taxon>Ecdysozoa</taxon>
        <taxon>Arthropoda</taxon>
        <taxon>Hexapoda</taxon>
        <taxon>Insecta</taxon>
        <taxon>Pterygota</taxon>
        <taxon>Neoptera</taxon>
        <taxon>Paraneoptera</taxon>
        <taxon>Hemiptera</taxon>
        <taxon>Sternorrhyncha</taxon>
        <taxon>Aphidomorpha</taxon>
        <taxon>Aphidoidea</taxon>
        <taxon>Aphididae</taxon>
        <taxon>Aphidini</taxon>
        <taxon>Aphis</taxon>
        <taxon>Aphis</taxon>
    </lineage>
</organism>
<dbReference type="Proteomes" id="UP000475862">
    <property type="component" value="Unassembled WGS sequence"/>
</dbReference>
<feature type="transmembrane region" description="Helical" evidence="1">
    <location>
        <begin position="201"/>
        <end position="225"/>
    </location>
</feature>
<keyword evidence="1" id="KW-0812">Transmembrane</keyword>